<evidence type="ECO:0000313" key="2">
    <source>
        <dbReference type="EMBL" id="ORC87979.1"/>
    </source>
</evidence>
<organism evidence="2 3">
    <name type="scientific">Trypanosoma theileri</name>
    <dbReference type="NCBI Taxonomy" id="67003"/>
    <lineage>
        <taxon>Eukaryota</taxon>
        <taxon>Discoba</taxon>
        <taxon>Euglenozoa</taxon>
        <taxon>Kinetoplastea</taxon>
        <taxon>Metakinetoplastina</taxon>
        <taxon>Trypanosomatida</taxon>
        <taxon>Trypanosomatidae</taxon>
        <taxon>Trypanosoma</taxon>
    </lineage>
</organism>
<dbReference type="VEuPathDB" id="TriTrypDB:TM35_000192230"/>
<keyword evidence="3" id="KW-1185">Reference proteome</keyword>
<sequence>MISGAAGASLARCTSRIRAPLDHLIMSPSDRDQITTSISTMDAAIVTWYMPLANLQPLLHKRYEAEQFGELISSPIGTTTTTTSTTNNNTNTTSSSSSSVDGATAAAAAENADGGNVPLGLVTLIAGNNYPKKQTLLERCLDPAPHPTISLRIAVIDRVHWQRTAWLAQSICRSLCWGRLPQRIFSINLDWRSDVSIESRFDWENGRYAEDGYTLRVPALNFCLSLRDTGGSPLDRRRPAVAGFRDNESALHRLALAREVNMAGLGGAVYRQPLWSTPSLPNTAEVKVFEPGELFTRCFGVNPPVETPVAAWLLQNVEETLLYAVEGEVEDENEPNSATTYGDRSLTERVQKKAMNRYNGFRDEVRGKVYADIDGKELPR</sequence>
<protein>
    <submittedName>
        <fullName evidence="2">Uncharacterized protein</fullName>
    </submittedName>
</protein>
<dbReference type="GeneID" id="39986501"/>
<reference evidence="2 3" key="1">
    <citation type="submission" date="2017-03" db="EMBL/GenBank/DDBJ databases">
        <title>An alternative strategy for trypanosome survival in the mammalian bloodstream revealed through genome and transcriptome analysis of the ubiquitous bovine parasite Trypanosoma (Megatrypanum) theileri.</title>
        <authorList>
            <person name="Kelly S."/>
            <person name="Ivens A."/>
            <person name="Mott A."/>
            <person name="O'Neill E."/>
            <person name="Emms D."/>
            <person name="Macleod O."/>
            <person name="Voorheis P."/>
            <person name="Matthews J."/>
            <person name="Matthews K."/>
            <person name="Carrington M."/>
        </authorList>
    </citation>
    <scope>NUCLEOTIDE SEQUENCE [LARGE SCALE GENOMIC DNA]</scope>
    <source>
        <strain evidence="2">Edinburgh</strain>
    </source>
</reference>
<comment type="caution">
    <text evidence="2">The sequence shown here is derived from an EMBL/GenBank/DDBJ whole genome shotgun (WGS) entry which is preliminary data.</text>
</comment>
<evidence type="ECO:0000313" key="3">
    <source>
        <dbReference type="Proteomes" id="UP000192257"/>
    </source>
</evidence>
<dbReference type="EMBL" id="NBCO01000019">
    <property type="protein sequence ID" value="ORC87979.1"/>
    <property type="molecule type" value="Genomic_DNA"/>
</dbReference>
<accession>A0A1X0NUV2</accession>
<evidence type="ECO:0000256" key="1">
    <source>
        <dbReference type="SAM" id="MobiDB-lite"/>
    </source>
</evidence>
<feature type="compositionally biased region" description="Low complexity" evidence="1">
    <location>
        <begin position="78"/>
        <end position="100"/>
    </location>
</feature>
<gene>
    <name evidence="2" type="ORF">TM35_000192230</name>
</gene>
<dbReference type="RefSeq" id="XP_028882045.1">
    <property type="nucleotide sequence ID" value="XM_029026721.1"/>
</dbReference>
<dbReference type="AlphaFoldDB" id="A0A1X0NUV2"/>
<dbReference type="OrthoDB" id="242517at2759"/>
<proteinExistence type="predicted"/>
<name>A0A1X0NUV2_9TRYP</name>
<dbReference type="Proteomes" id="UP000192257">
    <property type="component" value="Unassembled WGS sequence"/>
</dbReference>
<feature type="region of interest" description="Disordered" evidence="1">
    <location>
        <begin position="75"/>
        <end position="100"/>
    </location>
</feature>